<sequence>MKFINQQKYKDNYGIYGIVNKVNGKIYVGQTGERFQRRYWHHRWKLRDNSHDNSHLQRAFNKYGENNFEYIVLEIVTDINLLDDLEIKYINQYKQKGKNYNMLSGGGGRRGLSMSEHAKRIIGDKNRQHMLGTKHTEETKQKMSEIRKGRHINRSTDILDTDTVSQIKTLLISGKTASQVSKELNVKYKLINNLISNNTWSTVVVDGWEEYQKSRKPYKRLTKQDHKEIYRLHFNEGYSELYLAEMYNRTVNMIKFILKDDSNKLYDNPVPSLDQRKVKRLSHRR</sequence>
<dbReference type="Gene3D" id="3.40.1440.10">
    <property type="entry name" value="GIY-YIG endonuclease"/>
    <property type="match status" value="1"/>
</dbReference>
<keyword evidence="4" id="KW-1185">Reference proteome</keyword>
<dbReference type="InterPro" id="IPR000305">
    <property type="entry name" value="GIY-YIG_endonuc"/>
</dbReference>
<dbReference type="CDD" id="cd10437">
    <property type="entry name" value="GIY-YIG_HE_I-TevI_like"/>
    <property type="match status" value="1"/>
</dbReference>
<dbReference type="SUPFAM" id="SSF64496">
    <property type="entry name" value="DNA-binding domain of intron-encoded endonucleases"/>
    <property type="match status" value="1"/>
</dbReference>
<dbReference type="SMART" id="SM00465">
    <property type="entry name" value="GIYc"/>
    <property type="match status" value="1"/>
</dbReference>
<dbReference type="Pfam" id="PF07460">
    <property type="entry name" value="NUMOD3"/>
    <property type="match status" value="1"/>
</dbReference>
<dbReference type="PROSITE" id="PS50164">
    <property type="entry name" value="GIY_YIG"/>
    <property type="match status" value="1"/>
</dbReference>
<gene>
    <name evidence="3" type="ORF">V6984_08885</name>
</gene>
<organism evidence="3 4">
    <name type="scientific">Kineothrix sedimenti</name>
    <dbReference type="NCBI Taxonomy" id="3123317"/>
    <lineage>
        <taxon>Bacteria</taxon>
        <taxon>Bacillati</taxon>
        <taxon>Bacillota</taxon>
        <taxon>Clostridia</taxon>
        <taxon>Lachnospirales</taxon>
        <taxon>Lachnospiraceae</taxon>
        <taxon>Kineothrix</taxon>
    </lineage>
</organism>
<name>A0ABZ3F001_9FIRM</name>
<evidence type="ECO:0000259" key="2">
    <source>
        <dbReference type="PROSITE" id="PS50164"/>
    </source>
</evidence>
<dbReference type="RefSeq" id="WP_342759427.1">
    <property type="nucleotide sequence ID" value="NZ_CP146256.1"/>
</dbReference>
<dbReference type="Proteomes" id="UP001451571">
    <property type="component" value="Chromosome"/>
</dbReference>
<evidence type="ECO:0000313" key="3">
    <source>
        <dbReference type="EMBL" id="XAH75851.1"/>
    </source>
</evidence>
<dbReference type="InterPro" id="IPR035901">
    <property type="entry name" value="GIY-YIG_endonuc_sf"/>
</dbReference>
<evidence type="ECO:0000256" key="1">
    <source>
        <dbReference type="ARBA" id="ARBA00010045"/>
    </source>
</evidence>
<dbReference type="EMBL" id="CP146256">
    <property type="protein sequence ID" value="XAH75851.1"/>
    <property type="molecule type" value="Genomic_DNA"/>
</dbReference>
<proteinExistence type="predicted"/>
<dbReference type="SMART" id="SM00496">
    <property type="entry name" value="IENR2"/>
    <property type="match status" value="2"/>
</dbReference>
<dbReference type="SUPFAM" id="SSF82771">
    <property type="entry name" value="GIY-YIG endonuclease"/>
    <property type="match status" value="1"/>
</dbReference>
<dbReference type="Pfam" id="PF01541">
    <property type="entry name" value="GIY-YIG"/>
    <property type="match status" value="1"/>
</dbReference>
<evidence type="ECO:0000313" key="4">
    <source>
        <dbReference type="Proteomes" id="UP001451571"/>
    </source>
</evidence>
<dbReference type="InterPro" id="IPR006350">
    <property type="entry name" value="Intron_endoG1"/>
</dbReference>
<dbReference type="NCBIfam" id="TIGR01453">
    <property type="entry name" value="grpIintron_endo"/>
    <property type="match status" value="1"/>
</dbReference>
<reference evidence="3 4" key="1">
    <citation type="submission" date="2024-02" db="EMBL/GenBank/DDBJ databases">
        <title>Bacterial strain from lacustrine sediment.</title>
        <authorList>
            <person name="Petit C."/>
            <person name="Fadhlaoui K."/>
        </authorList>
    </citation>
    <scope>NUCLEOTIDE SEQUENCE [LARGE SCALE GENOMIC DNA]</scope>
    <source>
        <strain evidence="3 4">IPX-CK</strain>
    </source>
</reference>
<protein>
    <submittedName>
        <fullName evidence="3">GIY-YIG nuclease family protein</fullName>
    </submittedName>
</protein>
<accession>A0ABZ3F001</accession>
<comment type="similarity">
    <text evidence="1">To endonucleases of group I introns of fungi and phage.</text>
</comment>
<dbReference type="InterPro" id="IPR003611">
    <property type="entry name" value="NUMOD3"/>
</dbReference>
<feature type="domain" description="GIY-YIG" evidence="2">
    <location>
        <begin position="11"/>
        <end position="100"/>
    </location>
</feature>